<dbReference type="EMBL" id="AEUV02000002">
    <property type="protein sequence ID" value="EHI74741.1"/>
    <property type="molecule type" value="Genomic_DNA"/>
</dbReference>
<protein>
    <submittedName>
        <fullName evidence="1">Uncharacterized protein</fullName>
    </submittedName>
</protein>
<evidence type="ECO:0000313" key="2">
    <source>
        <dbReference type="Proteomes" id="UP000004322"/>
    </source>
</evidence>
<keyword evidence="2" id="KW-1185">Reference proteome</keyword>
<comment type="caution">
    <text evidence="1">The sequence shown here is derived from an EMBL/GenBank/DDBJ whole genome shotgun (WGS) entry which is preliminary data.</text>
</comment>
<evidence type="ECO:0000313" key="1">
    <source>
        <dbReference type="EMBL" id="EHI74741.1"/>
    </source>
</evidence>
<proteinExistence type="predicted"/>
<sequence length="100" mass="11706">MDKVFKLENIKLDLGQVKNEEGQEVSGNDYLDRLVEAEEFDQAVQFIGQQLKHLSNYQYDHLVDSFIAYLQKLDDAAQKRNGLDADKIETIRQDLRAFKW</sequence>
<reference evidence="1" key="1">
    <citation type="submission" date="2011-07" db="EMBL/GenBank/DDBJ databases">
        <authorList>
            <person name="Stanhope M.J."/>
            <person name="Durkin A.S."/>
            <person name="Hostetler J."/>
            <person name="Kim M."/>
            <person name="Radune D."/>
            <person name="Singh I."/>
            <person name="Town C.D."/>
        </authorList>
    </citation>
    <scope>NUCLEOTIDE SEQUENCE [LARGE SCALE GENOMIC DNA]</scope>
    <source>
        <strain evidence="1">HS-6</strain>
    </source>
</reference>
<organism evidence="1 2">
    <name type="scientific">Streptococcus criceti HS-6</name>
    <dbReference type="NCBI Taxonomy" id="873449"/>
    <lineage>
        <taxon>Bacteria</taxon>
        <taxon>Bacillati</taxon>
        <taxon>Bacillota</taxon>
        <taxon>Bacilli</taxon>
        <taxon>Lactobacillales</taxon>
        <taxon>Streptococcaceae</taxon>
        <taxon>Streptococcus</taxon>
    </lineage>
</organism>
<accession>G5JQH0</accession>
<dbReference type="Proteomes" id="UP000004322">
    <property type="component" value="Unassembled WGS sequence"/>
</dbReference>
<name>G5JQH0_STRCG</name>
<dbReference type="AlphaFoldDB" id="G5JQH0"/>
<gene>
    <name evidence="1" type="ORF">STRCR_0554</name>
</gene>